<dbReference type="Proteomes" id="UP000785200">
    <property type="component" value="Unassembled WGS sequence"/>
</dbReference>
<sequence>MRWKATLLAILPLTDALSLANFQQITSIFIPITCQLTWRNNPGAVPYSGIKNDYNSGEIVLRHCSECFFSSGLCDDPYIKSWRGGDYNPRHLRGDNKYAINAVCEPYTFSGQYYTFSDRREDKF</sequence>
<gene>
    <name evidence="2" type="ORF">D0Z07_4844</name>
</gene>
<protein>
    <submittedName>
        <fullName evidence="2">Uncharacterized protein</fullName>
    </submittedName>
</protein>
<evidence type="ECO:0000313" key="3">
    <source>
        <dbReference type="Proteomes" id="UP000785200"/>
    </source>
</evidence>
<dbReference type="OrthoDB" id="5427833at2759"/>
<evidence type="ECO:0000256" key="1">
    <source>
        <dbReference type="SAM" id="SignalP"/>
    </source>
</evidence>
<accession>A0A9P6VJ89</accession>
<organism evidence="2 3">
    <name type="scientific">Hyphodiscus hymeniophilus</name>
    <dbReference type="NCBI Taxonomy" id="353542"/>
    <lineage>
        <taxon>Eukaryota</taxon>
        <taxon>Fungi</taxon>
        <taxon>Dikarya</taxon>
        <taxon>Ascomycota</taxon>
        <taxon>Pezizomycotina</taxon>
        <taxon>Leotiomycetes</taxon>
        <taxon>Helotiales</taxon>
        <taxon>Hyphodiscaceae</taxon>
        <taxon>Hyphodiscus</taxon>
    </lineage>
</organism>
<proteinExistence type="predicted"/>
<feature type="signal peptide" evidence="1">
    <location>
        <begin position="1"/>
        <end position="16"/>
    </location>
</feature>
<comment type="caution">
    <text evidence="2">The sequence shown here is derived from an EMBL/GenBank/DDBJ whole genome shotgun (WGS) entry which is preliminary data.</text>
</comment>
<dbReference type="AlphaFoldDB" id="A0A9P6VJ89"/>
<reference evidence="2" key="1">
    <citation type="submission" date="2019-07" db="EMBL/GenBank/DDBJ databases">
        <title>Hyphodiscus hymeniophilus genome sequencing and assembly.</title>
        <authorList>
            <person name="Kramer G."/>
            <person name="Nodwell J."/>
        </authorList>
    </citation>
    <scope>NUCLEOTIDE SEQUENCE</scope>
    <source>
        <strain evidence="2">ATCC 34498</strain>
    </source>
</reference>
<keyword evidence="3" id="KW-1185">Reference proteome</keyword>
<name>A0A9P6VJ89_9HELO</name>
<keyword evidence="1" id="KW-0732">Signal</keyword>
<evidence type="ECO:0000313" key="2">
    <source>
        <dbReference type="EMBL" id="KAG0648977.1"/>
    </source>
</evidence>
<dbReference type="EMBL" id="VNKQ01000009">
    <property type="protein sequence ID" value="KAG0648977.1"/>
    <property type="molecule type" value="Genomic_DNA"/>
</dbReference>
<feature type="chain" id="PRO_5040174699" evidence="1">
    <location>
        <begin position="17"/>
        <end position="124"/>
    </location>
</feature>